<accession>A0A317VXN4</accession>
<dbReference type="OrthoDB" id="4499271at2759"/>
<sequence>MTHGVFLYRKSRLFWTFPRPPVGLPRTTDTYYTLTSEALPDSNPGLSYARGPQSPKDYPVKMLHPARYLEGLLLMRARDIVGQHTDLWWKRHLQEWMDVLEDANNPNLEFDRISDGPFRQFVAFWRVARSLPHLVDHYFLILYVILNGIGQLPPPPTIPLDPEVADLQRRLTDLVVSSPGPFINRTLTHDQLTLTLQDRNLVGDVSASKAEALALVMASVDL</sequence>
<dbReference type="RefSeq" id="XP_025398334.1">
    <property type="nucleotide sequence ID" value="XM_025543432.1"/>
</dbReference>
<protein>
    <submittedName>
        <fullName evidence="1">Uncharacterized protein</fullName>
    </submittedName>
</protein>
<dbReference type="EMBL" id="MSFL01000016">
    <property type="protein sequence ID" value="PWY79114.1"/>
    <property type="molecule type" value="Genomic_DNA"/>
</dbReference>
<reference evidence="1 2" key="1">
    <citation type="submission" date="2016-12" db="EMBL/GenBank/DDBJ databases">
        <title>The genomes of Aspergillus section Nigri reveals drivers in fungal speciation.</title>
        <authorList>
            <consortium name="DOE Joint Genome Institute"/>
            <person name="Vesth T.C."/>
            <person name="Nybo J."/>
            <person name="Theobald S."/>
            <person name="Brandl J."/>
            <person name="Frisvad J.C."/>
            <person name="Nielsen K.F."/>
            <person name="Lyhne E.K."/>
            <person name="Kogle M.E."/>
            <person name="Kuo A."/>
            <person name="Riley R."/>
            <person name="Clum A."/>
            <person name="Nolan M."/>
            <person name="Lipzen A."/>
            <person name="Salamov A."/>
            <person name="Henrissat B."/>
            <person name="Wiebenga A."/>
            <person name="De Vries R.P."/>
            <person name="Grigoriev I.V."/>
            <person name="Mortensen U.H."/>
            <person name="Andersen M.R."/>
            <person name="Baker S.E."/>
        </authorList>
    </citation>
    <scope>NUCLEOTIDE SEQUENCE [LARGE SCALE GENOMIC DNA]</scope>
    <source>
        <strain evidence="1 2">CBS 117.55</strain>
    </source>
</reference>
<comment type="caution">
    <text evidence="1">The sequence shown here is derived from an EMBL/GenBank/DDBJ whole genome shotgun (WGS) entry which is preliminary data.</text>
</comment>
<gene>
    <name evidence="1" type="ORF">BO70DRAFT_362893</name>
</gene>
<dbReference type="VEuPathDB" id="FungiDB:BO70DRAFT_362893"/>
<name>A0A317VXN4_9EURO</name>
<evidence type="ECO:0000313" key="2">
    <source>
        <dbReference type="Proteomes" id="UP000247233"/>
    </source>
</evidence>
<proteinExistence type="predicted"/>
<dbReference type="Proteomes" id="UP000247233">
    <property type="component" value="Unassembled WGS sequence"/>
</dbReference>
<dbReference type="GeneID" id="37065669"/>
<keyword evidence="2" id="KW-1185">Reference proteome</keyword>
<dbReference type="AlphaFoldDB" id="A0A317VXN4"/>
<organism evidence="1 2">
    <name type="scientific">Aspergillus heteromorphus CBS 117.55</name>
    <dbReference type="NCBI Taxonomy" id="1448321"/>
    <lineage>
        <taxon>Eukaryota</taxon>
        <taxon>Fungi</taxon>
        <taxon>Dikarya</taxon>
        <taxon>Ascomycota</taxon>
        <taxon>Pezizomycotina</taxon>
        <taxon>Eurotiomycetes</taxon>
        <taxon>Eurotiomycetidae</taxon>
        <taxon>Eurotiales</taxon>
        <taxon>Aspergillaceae</taxon>
        <taxon>Aspergillus</taxon>
        <taxon>Aspergillus subgen. Circumdati</taxon>
    </lineage>
</organism>
<evidence type="ECO:0000313" key="1">
    <source>
        <dbReference type="EMBL" id="PWY79114.1"/>
    </source>
</evidence>